<dbReference type="GO" id="GO:0003676">
    <property type="term" value="F:nucleic acid binding"/>
    <property type="evidence" value="ECO:0007669"/>
    <property type="project" value="InterPro"/>
</dbReference>
<evidence type="ECO:0000256" key="2">
    <source>
        <dbReference type="ARBA" id="ARBA00022801"/>
    </source>
</evidence>
<dbReference type="Pfam" id="PF07727">
    <property type="entry name" value="RVT_2"/>
    <property type="match status" value="1"/>
</dbReference>
<proteinExistence type="predicted"/>
<evidence type="ECO:0000259" key="4">
    <source>
        <dbReference type="PROSITE" id="PS50994"/>
    </source>
</evidence>
<keyword evidence="1" id="KW-0479">Metal-binding</keyword>
<name>A0A6L2JJN3_TANCI</name>
<feature type="region of interest" description="Disordered" evidence="3">
    <location>
        <begin position="1229"/>
        <end position="1251"/>
    </location>
</feature>
<dbReference type="InterPro" id="IPR012337">
    <property type="entry name" value="RNaseH-like_sf"/>
</dbReference>
<evidence type="ECO:0000256" key="3">
    <source>
        <dbReference type="SAM" id="MobiDB-lite"/>
    </source>
</evidence>
<organism evidence="5">
    <name type="scientific">Tanacetum cinerariifolium</name>
    <name type="common">Dalmatian daisy</name>
    <name type="synonym">Chrysanthemum cinerariifolium</name>
    <dbReference type="NCBI Taxonomy" id="118510"/>
    <lineage>
        <taxon>Eukaryota</taxon>
        <taxon>Viridiplantae</taxon>
        <taxon>Streptophyta</taxon>
        <taxon>Embryophyta</taxon>
        <taxon>Tracheophyta</taxon>
        <taxon>Spermatophyta</taxon>
        <taxon>Magnoliopsida</taxon>
        <taxon>eudicotyledons</taxon>
        <taxon>Gunneridae</taxon>
        <taxon>Pentapetalae</taxon>
        <taxon>asterids</taxon>
        <taxon>campanulids</taxon>
        <taxon>Asterales</taxon>
        <taxon>Asteraceae</taxon>
        <taxon>Asteroideae</taxon>
        <taxon>Anthemideae</taxon>
        <taxon>Anthemidinae</taxon>
        <taxon>Tanacetum</taxon>
    </lineage>
</organism>
<feature type="region of interest" description="Disordered" evidence="3">
    <location>
        <begin position="1605"/>
        <end position="1668"/>
    </location>
</feature>
<dbReference type="Gene3D" id="3.30.420.10">
    <property type="entry name" value="Ribonuclease H-like superfamily/Ribonuclease H"/>
    <property type="match status" value="1"/>
</dbReference>
<feature type="compositionally biased region" description="Polar residues" evidence="3">
    <location>
        <begin position="1382"/>
        <end position="1392"/>
    </location>
</feature>
<dbReference type="GO" id="GO:0046872">
    <property type="term" value="F:metal ion binding"/>
    <property type="evidence" value="ECO:0007669"/>
    <property type="project" value="UniProtKB-KW"/>
</dbReference>
<evidence type="ECO:0000313" key="5">
    <source>
        <dbReference type="EMBL" id="GEU36970.1"/>
    </source>
</evidence>
<feature type="compositionally biased region" description="Basic residues" evidence="3">
    <location>
        <begin position="1648"/>
        <end position="1663"/>
    </location>
</feature>
<dbReference type="EMBL" id="BKCJ010000872">
    <property type="protein sequence ID" value="GEU36970.1"/>
    <property type="molecule type" value="Genomic_DNA"/>
</dbReference>
<dbReference type="PANTHER" id="PTHR42648:SF32">
    <property type="entry name" value="RIBONUCLEASE H-LIKE DOMAIN, GAG-PRE-INTEGRASE DOMAIN PROTEIN-RELATED"/>
    <property type="match status" value="1"/>
</dbReference>
<feature type="compositionally biased region" description="Basic and acidic residues" evidence="3">
    <location>
        <begin position="311"/>
        <end position="322"/>
    </location>
</feature>
<dbReference type="InterPro" id="IPR057670">
    <property type="entry name" value="SH3_retrovirus"/>
</dbReference>
<dbReference type="PANTHER" id="PTHR42648">
    <property type="entry name" value="TRANSPOSASE, PUTATIVE-RELATED"/>
    <property type="match status" value="1"/>
</dbReference>
<keyword evidence="2" id="KW-0378">Hydrolase</keyword>
<accession>A0A6L2JJN3</accession>
<dbReference type="InterPro" id="IPR001584">
    <property type="entry name" value="Integrase_cat-core"/>
</dbReference>
<dbReference type="InterPro" id="IPR013103">
    <property type="entry name" value="RVT_2"/>
</dbReference>
<feature type="region of interest" description="Disordered" evidence="3">
    <location>
        <begin position="303"/>
        <end position="324"/>
    </location>
</feature>
<dbReference type="Pfam" id="PF25597">
    <property type="entry name" value="SH3_retrovirus"/>
    <property type="match status" value="1"/>
</dbReference>
<dbReference type="GO" id="GO:0016787">
    <property type="term" value="F:hydrolase activity"/>
    <property type="evidence" value="ECO:0007669"/>
    <property type="project" value="UniProtKB-KW"/>
</dbReference>
<reference evidence="5" key="1">
    <citation type="journal article" date="2019" name="Sci. Rep.">
        <title>Draft genome of Tanacetum cinerariifolium, the natural source of mosquito coil.</title>
        <authorList>
            <person name="Yamashiro T."/>
            <person name="Shiraishi A."/>
            <person name="Satake H."/>
            <person name="Nakayama K."/>
        </authorList>
    </citation>
    <scope>NUCLEOTIDE SEQUENCE</scope>
</reference>
<feature type="compositionally biased region" description="Polar residues" evidence="3">
    <location>
        <begin position="1620"/>
        <end position="1631"/>
    </location>
</feature>
<evidence type="ECO:0000256" key="1">
    <source>
        <dbReference type="ARBA" id="ARBA00022723"/>
    </source>
</evidence>
<feature type="region of interest" description="Disordered" evidence="3">
    <location>
        <begin position="28"/>
        <end position="53"/>
    </location>
</feature>
<protein>
    <submittedName>
        <fullName evidence="5">Putative ribonuclease H-like domain-containing protein</fullName>
    </submittedName>
</protein>
<comment type="caution">
    <text evidence="5">The sequence shown here is derived from an EMBL/GenBank/DDBJ whole genome shotgun (WGS) entry which is preliminary data.</text>
</comment>
<feature type="compositionally biased region" description="Low complexity" evidence="3">
    <location>
        <begin position="1434"/>
        <end position="1449"/>
    </location>
</feature>
<dbReference type="SUPFAM" id="SSF53098">
    <property type="entry name" value="Ribonuclease H-like"/>
    <property type="match status" value="1"/>
</dbReference>
<feature type="compositionally biased region" description="Polar residues" evidence="3">
    <location>
        <begin position="270"/>
        <end position="285"/>
    </location>
</feature>
<feature type="region of interest" description="Disordered" evidence="3">
    <location>
        <begin position="1373"/>
        <end position="1392"/>
    </location>
</feature>
<sequence>MQQFERKLSMVRYNSFVCSRKAMITDIVQNDKNQRKTDKTGHENEKSSRNRSRRRIHLKYVVHTGRVIVPTGRYVVPAEHKDETYHILKDFINLVENQLNTKVKAIRCDNGTEFKNAHMIDFCGSKGIKREYSNPRTLHQNGFAERKNRTPIEAARTILDDSKLPTMFWTEAVRTACYVLNRVSVTSPHNKTPYALLTGNIPSISHFKPFGCHVTILNTNDHLGKFDEKADEGYIVGYSTSNKANMVYNVPNKRVEESMNLRFLEDKPNVQGTQGATTNSAGTQDADSDSDCDEQVIIFHSYPSLNIQQSEPKDTSGDKVDDSPIQSADKFFQKELAKLKDQEQRVSSDAESLGLGFANNAEELQTPTSAKTFPPGCIPVPIGKVPVPTGRLPVPTGSIPIPAAATKPTTRFSCPSDLGNHASSPGIFSSSSYDDEFGVALNNVASTVEVSPVATKRINTIHPRSLIIGDPTSAVQTRSKVKQTSTGDSAFISYIFDQQRDNHTDYQHCLFACFLSQVEPRSVAQTLEDLSWVDAMQEEMQQFKFQNVWVLIDLPAGKYAIGTKWILKNKRYARGIVVRNKARLVAQGHRQEEGINYDEVFAPVARIKAIRLFLAFASYMRFLVYQMDVKSAFLYGRIDEKVYVTQPKGFVDPQHPKKVYKVDKALYGLHQAPRAWYATLSAFLLKHGYRRGNIDKTIFLKKNNRDIIMVQVYVDDIIFGSTKKAWRDEFEALMKGEFQMSAMGELTFFLGLQVQQRPDGIFIHQDKYVQEILNKFDLGSVRTTTTPYEATKPKSKNESDSPVNIHLYRSMIGSLMYLTASRPDIIFAVSACLRHQVTPTTFNLEAVKNIFKYLKDQPINSDYVGANNDRKSTTGGCQFLGRRLISWQCKKQTIMATSSTEAKYVVAANCCGQPNGSRRASVPFGVASVPTGSFVPTGCSLPTGFIDFPSVPTLHSDHQPAQTLNPISTSSVATLRYKDEHNKMGYLLKPTGSDDYHQIIDFLRPSHIRYALTHDPIIFDSLVKQFWFTATLKASKLGPPAILATIYKTPYTITEDLVMSRLQLADDGGIADLPIAEIYSRMDNLGYVTEGRLTFYKNKFSPQWRFLVHTLLHRLSTNSGSWDQFGNPIAVALICLSDGRHFNWSSYIFRGMVSNIGNAKKFLMYPRFLQTILGIETRVTIQNKVLVLSGKLFANMRLNFTGHPMPLLPAMLLQAQAGEGAEVAAQAVPQPVPAPDQPPASLSTPSRQETSDPIALVLEHGQSSDPHTDSFSRSHETDAGPFITVEDALSTLVQTIHSLESKLKDHKKLFKNVVGKLVKKVKALEVKLKTKKRKMAVSDSDQEDGGTQDMDLDALHALANAAVHVDSNIPSGGTSHIPAASPSVSTAVPPGTSNVSLGTSDVPPGNFDVPLGTFAVPSGASTAPAGSPHVPTNVPSSAAPAGVSSKGKSPMVKEDIPVKARTLKQMKEDRLSEEAAKQLHDEEVAQMERQRAEMQRKRQQDVLDSAMYYNEADWLTIRAQVEANASLSKTLLGDDVSEDNFLARMAALITRKRQVLAEQLFKESTIYNTGWTMAYVKSFTDDQLKQEFEKIRKVQSNSQIQAFSRTLKRPGPVLEEPSSKRQQSTEASSPSVPEVTHSPAVSSPPSSHTKRKSLGRKHIHKPKSTLPKLDLDAPAQTFIKVVVNEDSDDEVWSAVVGWEVIPTPLGEINALYRIDENHPVVGAGLLFWGDIQVLFDSQAEERVLSMFTDVSYPLSVKLMERMLMHKLELDSDVVGNDMTTAEQLIQFIKNQLATPQASSV</sequence>
<dbReference type="InterPro" id="IPR043502">
    <property type="entry name" value="DNA/RNA_pol_sf"/>
</dbReference>
<dbReference type="PROSITE" id="PS50994">
    <property type="entry name" value="INTEGRASE"/>
    <property type="match status" value="1"/>
</dbReference>
<feature type="compositionally biased region" description="Basic and acidic residues" evidence="3">
    <location>
        <begin position="32"/>
        <end position="48"/>
    </location>
</feature>
<dbReference type="InterPro" id="IPR039537">
    <property type="entry name" value="Retrotran_Ty1/copia-like"/>
</dbReference>
<feature type="domain" description="Integrase catalytic" evidence="4">
    <location>
        <begin position="104"/>
        <end position="201"/>
    </location>
</feature>
<dbReference type="GO" id="GO:0015074">
    <property type="term" value="P:DNA integration"/>
    <property type="evidence" value="ECO:0007669"/>
    <property type="project" value="InterPro"/>
</dbReference>
<dbReference type="SUPFAM" id="SSF56672">
    <property type="entry name" value="DNA/RNA polymerases"/>
    <property type="match status" value="1"/>
</dbReference>
<feature type="compositionally biased region" description="Low complexity" evidence="3">
    <location>
        <begin position="1638"/>
        <end position="1647"/>
    </location>
</feature>
<dbReference type="InterPro" id="IPR036397">
    <property type="entry name" value="RNaseH_sf"/>
</dbReference>
<feature type="region of interest" description="Disordered" evidence="3">
    <location>
        <begin position="1420"/>
        <end position="1451"/>
    </location>
</feature>
<gene>
    <name evidence="5" type="ORF">Tci_008948</name>
</gene>
<feature type="region of interest" description="Disordered" evidence="3">
    <location>
        <begin position="266"/>
        <end position="290"/>
    </location>
</feature>
<dbReference type="CDD" id="cd09272">
    <property type="entry name" value="RNase_HI_RT_Ty1"/>
    <property type="match status" value="1"/>
</dbReference>